<gene>
    <name evidence="1" type="ORF">NS365_13415</name>
</gene>
<proteinExistence type="predicted"/>
<sequence length="64" mass="7052">MGCWLAASRRCVEILWTVLIVRRAGGRPPPTHATGSGASIGACELERWPQSVSRKHPDVRPRAF</sequence>
<dbReference type="AlphaFoldDB" id="A0A175RNX3"/>
<comment type="caution">
    <text evidence="1">The sequence shown here is derived from an EMBL/GenBank/DDBJ whole genome shotgun (WGS) entry which is preliminary data.</text>
</comment>
<keyword evidence="2" id="KW-1185">Reference proteome</keyword>
<protein>
    <submittedName>
        <fullName evidence="1">Uncharacterized protein</fullName>
    </submittedName>
</protein>
<accession>A0A175RNX3</accession>
<dbReference type="EMBL" id="LDQA01000028">
    <property type="protein sequence ID" value="KTR05018.1"/>
    <property type="molecule type" value="Genomic_DNA"/>
</dbReference>
<evidence type="ECO:0000313" key="1">
    <source>
        <dbReference type="EMBL" id="KTR05018.1"/>
    </source>
</evidence>
<dbReference type="PATRIC" id="fig|401562.4.peg.2467"/>
<evidence type="ECO:0000313" key="2">
    <source>
        <dbReference type="Proteomes" id="UP000078529"/>
    </source>
</evidence>
<organism evidence="1 2">
    <name type="scientific">Aureimonas ureilytica</name>
    <dbReference type="NCBI Taxonomy" id="401562"/>
    <lineage>
        <taxon>Bacteria</taxon>
        <taxon>Pseudomonadati</taxon>
        <taxon>Pseudomonadota</taxon>
        <taxon>Alphaproteobacteria</taxon>
        <taxon>Hyphomicrobiales</taxon>
        <taxon>Aurantimonadaceae</taxon>
        <taxon>Aureimonas</taxon>
    </lineage>
</organism>
<dbReference type="Proteomes" id="UP000078529">
    <property type="component" value="Unassembled WGS sequence"/>
</dbReference>
<reference evidence="1 2" key="1">
    <citation type="journal article" date="2016" name="Front. Microbiol.">
        <title>Genomic Resource of Rice Seed Associated Bacteria.</title>
        <authorList>
            <person name="Midha S."/>
            <person name="Bansal K."/>
            <person name="Sharma S."/>
            <person name="Kumar N."/>
            <person name="Patil P.P."/>
            <person name="Chaudhry V."/>
            <person name="Patil P.B."/>
        </authorList>
    </citation>
    <scope>NUCLEOTIDE SEQUENCE [LARGE SCALE GENOMIC DNA]</scope>
    <source>
        <strain evidence="1 2">NS365</strain>
    </source>
</reference>
<name>A0A175RNX3_9HYPH</name>